<dbReference type="Proteomes" id="UP000011944">
    <property type="component" value="Unassembled WGS sequence"/>
</dbReference>
<proteinExistence type="predicted"/>
<protein>
    <submittedName>
        <fullName evidence="1">Uncharacterized protein</fullName>
    </submittedName>
</protein>
<dbReference type="PATRIC" id="fig|1232189.3.peg.1477"/>
<sequence length="41" mass="5156">MYRSTFIIDKNKYKVWYAAVNNKRQWHVSYVEFKKDEIENL</sequence>
<reference evidence="1 2" key="2">
    <citation type="submission" date="2013-03" db="EMBL/GenBank/DDBJ databases">
        <title>Diversity in Clostridium botulinum.</title>
        <authorList>
            <person name="Timme R.E."/>
            <person name="Allard M."/>
            <person name="Luo Y."/>
            <person name="Strain E."/>
            <person name="Gonzalez-Escalona N."/>
            <person name="Brown E."/>
        </authorList>
    </citation>
    <scope>NUCLEOTIDE SEQUENCE [LARGE SCALE GENOMIC DNA]</scope>
    <source>
        <strain evidence="1 2">CFSAN001627</strain>
    </source>
</reference>
<organism evidence="1 2">
    <name type="scientific">Clostridium botulinum CFSAN001627</name>
    <dbReference type="NCBI Taxonomy" id="1232189"/>
    <lineage>
        <taxon>Bacteria</taxon>
        <taxon>Bacillati</taxon>
        <taxon>Bacillota</taxon>
        <taxon>Clostridia</taxon>
        <taxon>Eubacteriales</taxon>
        <taxon>Clostridiaceae</taxon>
        <taxon>Clostridium</taxon>
    </lineage>
</organism>
<dbReference type="EMBL" id="AMXI01000516">
    <property type="protein sequence ID" value="EKN42071.1"/>
    <property type="molecule type" value="Genomic_DNA"/>
</dbReference>
<gene>
    <name evidence="1" type="ORF">CFSAN001627_09202</name>
</gene>
<comment type="caution">
    <text evidence="1">The sequence shown here is derived from an EMBL/GenBank/DDBJ whole genome shotgun (WGS) entry which is preliminary data.</text>
</comment>
<name>M1ZRR1_CLOBO</name>
<reference evidence="1 2" key="1">
    <citation type="submission" date="2012-10" db="EMBL/GenBank/DDBJ databases">
        <authorList>
            <person name="Strain E.A."/>
            <person name="Brown E."/>
            <person name="Allard M.W."/>
            <person name="Gonzalez-Escalona N."/>
            <person name="Timme R."/>
        </authorList>
    </citation>
    <scope>NUCLEOTIDE SEQUENCE [LARGE SCALE GENOMIC DNA]</scope>
    <source>
        <strain evidence="1 2">CFSAN001627</strain>
    </source>
</reference>
<evidence type="ECO:0000313" key="1">
    <source>
        <dbReference type="EMBL" id="EKN42071.1"/>
    </source>
</evidence>
<accession>M1ZRR1</accession>
<evidence type="ECO:0000313" key="2">
    <source>
        <dbReference type="Proteomes" id="UP000011944"/>
    </source>
</evidence>
<dbReference type="AlphaFoldDB" id="M1ZRR1"/>